<feature type="region of interest" description="Disordered" evidence="1">
    <location>
        <begin position="1"/>
        <end position="60"/>
    </location>
</feature>
<dbReference type="InterPro" id="IPR032675">
    <property type="entry name" value="LRR_dom_sf"/>
</dbReference>
<dbReference type="EMBL" id="CAUJNA010003616">
    <property type="protein sequence ID" value="CAJ1406119.1"/>
    <property type="molecule type" value="Genomic_DNA"/>
</dbReference>
<accession>A0AA36JJD6</accession>
<dbReference type="AlphaFoldDB" id="A0AA36JJD6"/>
<dbReference type="Proteomes" id="UP001178507">
    <property type="component" value="Unassembled WGS sequence"/>
</dbReference>
<organism evidence="2 3">
    <name type="scientific">Effrenium voratum</name>
    <dbReference type="NCBI Taxonomy" id="2562239"/>
    <lineage>
        <taxon>Eukaryota</taxon>
        <taxon>Sar</taxon>
        <taxon>Alveolata</taxon>
        <taxon>Dinophyceae</taxon>
        <taxon>Suessiales</taxon>
        <taxon>Symbiodiniaceae</taxon>
        <taxon>Effrenium</taxon>
    </lineage>
</organism>
<protein>
    <submittedName>
        <fullName evidence="2">Uncharacterized protein</fullName>
    </submittedName>
</protein>
<evidence type="ECO:0000256" key="1">
    <source>
        <dbReference type="SAM" id="MobiDB-lite"/>
    </source>
</evidence>
<evidence type="ECO:0000313" key="2">
    <source>
        <dbReference type="EMBL" id="CAJ1406119.1"/>
    </source>
</evidence>
<dbReference type="SUPFAM" id="SSF52047">
    <property type="entry name" value="RNI-like"/>
    <property type="match status" value="1"/>
</dbReference>
<reference evidence="2" key="1">
    <citation type="submission" date="2023-08" db="EMBL/GenBank/DDBJ databases">
        <authorList>
            <person name="Chen Y."/>
            <person name="Shah S."/>
            <person name="Dougan E. K."/>
            <person name="Thang M."/>
            <person name="Chan C."/>
        </authorList>
    </citation>
    <scope>NUCLEOTIDE SEQUENCE</scope>
</reference>
<dbReference type="Gene3D" id="3.80.10.10">
    <property type="entry name" value="Ribonuclease Inhibitor"/>
    <property type="match status" value="2"/>
</dbReference>
<proteinExistence type="predicted"/>
<feature type="compositionally biased region" description="Basic and acidic residues" evidence="1">
    <location>
        <begin position="50"/>
        <end position="60"/>
    </location>
</feature>
<keyword evidence="3" id="KW-1185">Reference proteome</keyword>
<name>A0AA36JJD6_9DINO</name>
<sequence length="576" mass="62538">MASSERDCSDTGVKSGRRRRRAFSEALLPSSSTRGAASVWEPMQDASSESQRETPHAPSHELAAERRFHGIDANPPHGLLECFYWPAAVLRDYFEAECWRSARGRLPRPVEEPATKTLQAAEAVVPPLFAARCVWTAVLSFCDYLEVASAMLCCRELAIGSQDTRGRLLTGSASLTGSRAVENLVRISPQLLVSLSLPSLSSGSEEVLLSLAQMRQELTSLKEVFVHIAPPRLPRVTGETRAARGEALSVLAGALSAALPCWLDSFQANLRGGCLLADDGVLDDLVAAVPKHLTRLGLDLNHISSQDAKAVARILPSSLRELRLLFHGRSFAWLGSGAEATGTEELASALPAGLEKLHLMLESSAHGAAMLCKALPSSLKNLALDLQMTLARGSELPEALASLPCQLSVLQLRLTDFTMSLADLRSLSNSLPPSLIDLRLDLCCRDVGDEGARLLADRLPPGLECLVLCLRDWRFSALGVRLLASALPSRLRHLKLAISSSPINAGGARALVSHLPTKLGRLNILLRHCSLGRDGEQALRPLARRWNSVPQSWVRVYEKTMVSMGLRHCGEWDLWD</sequence>
<evidence type="ECO:0000313" key="3">
    <source>
        <dbReference type="Proteomes" id="UP001178507"/>
    </source>
</evidence>
<comment type="caution">
    <text evidence="2">The sequence shown here is derived from an EMBL/GenBank/DDBJ whole genome shotgun (WGS) entry which is preliminary data.</text>
</comment>
<gene>
    <name evidence="2" type="ORF">EVOR1521_LOCUS28168</name>
</gene>